<reference evidence="4" key="1">
    <citation type="journal article" date="2019" name="Int. J. Syst. Evol. Microbiol.">
        <title>The Global Catalogue of Microorganisms (GCM) 10K type strain sequencing project: providing services to taxonomists for standard genome sequencing and annotation.</title>
        <authorList>
            <consortium name="The Broad Institute Genomics Platform"/>
            <consortium name="The Broad Institute Genome Sequencing Center for Infectious Disease"/>
            <person name="Wu L."/>
            <person name="Ma J."/>
        </authorList>
    </citation>
    <scope>NUCLEOTIDE SEQUENCE [LARGE SCALE GENOMIC DNA]</scope>
    <source>
        <strain evidence="4">CCUG 55609</strain>
    </source>
</reference>
<dbReference type="Proteomes" id="UP001597173">
    <property type="component" value="Unassembled WGS sequence"/>
</dbReference>
<dbReference type="InterPro" id="IPR002347">
    <property type="entry name" value="SDR_fam"/>
</dbReference>
<proteinExistence type="inferred from homology"/>
<dbReference type="Pfam" id="PF00106">
    <property type="entry name" value="adh_short"/>
    <property type="match status" value="1"/>
</dbReference>
<keyword evidence="4" id="KW-1185">Reference proteome</keyword>
<dbReference type="Gene3D" id="3.40.50.720">
    <property type="entry name" value="NAD(P)-binding Rossmann-like Domain"/>
    <property type="match status" value="1"/>
</dbReference>
<evidence type="ECO:0000313" key="3">
    <source>
        <dbReference type="EMBL" id="MFD1329204.1"/>
    </source>
</evidence>
<name>A0ABW3YZ07_MYCRA</name>
<dbReference type="RefSeq" id="WP_374835730.1">
    <property type="nucleotide sequence ID" value="NZ_JBHEEW010000002.1"/>
</dbReference>
<gene>
    <name evidence="3" type="ORF">ACFQ33_15045</name>
</gene>
<sequence>MTKALVTGATRAPGRAIATTLAKKGWEVHALGRDRVALEDMRGDHGIMPLAMDLTDREYVRSVAGAMEPSVVVHAALRWPEETRFLKLAEADIDMALEVNLSATLHVTRAVLPSMIERGRGAFVMLSLDYADAESTVERATAGAIDGLARALADEVNGSGVFVHRLALGKGPFQQLGSQVLALLSTSGFQTDTIERQEY</sequence>
<dbReference type="SUPFAM" id="SSF51735">
    <property type="entry name" value="NAD(P)-binding Rossmann-fold domains"/>
    <property type="match status" value="1"/>
</dbReference>
<dbReference type="InterPro" id="IPR051122">
    <property type="entry name" value="SDR_DHRS6-like"/>
</dbReference>
<keyword evidence="2 3" id="KW-0560">Oxidoreductase</keyword>
<dbReference type="CDD" id="cd05233">
    <property type="entry name" value="SDR_c"/>
    <property type="match status" value="1"/>
</dbReference>
<dbReference type="PANTHER" id="PTHR43477">
    <property type="entry name" value="DIHYDROANTICAPSIN 7-DEHYDROGENASE"/>
    <property type="match status" value="1"/>
</dbReference>
<organism evidence="3 4">
    <name type="scientific">Mycoplana ramosa</name>
    <name type="common">Mycoplana bullata</name>
    <dbReference type="NCBI Taxonomy" id="40837"/>
    <lineage>
        <taxon>Bacteria</taxon>
        <taxon>Pseudomonadati</taxon>
        <taxon>Pseudomonadota</taxon>
        <taxon>Alphaproteobacteria</taxon>
        <taxon>Hyphomicrobiales</taxon>
        <taxon>Rhizobiaceae</taxon>
        <taxon>Mycoplana</taxon>
    </lineage>
</organism>
<dbReference type="GO" id="GO:0016491">
    <property type="term" value="F:oxidoreductase activity"/>
    <property type="evidence" value="ECO:0007669"/>
    <property type="project" value="UniProtKB-KW"/>
</dbReference>
<dbReference type="PRINTS" id="PR00081">
    <property type="entry name" value="GDHRDH"/>
</dbReference>
<comment type="similarity">
    <text evidence="1">Belongs to the short-chain dehydrogenases/reductases (SDR) family.</text>
</comment>
<dbReference type="EMBL" id="JBHTNF010000009">
    <property type="protein sequence ID" value="MFD1329204.1"/>
    <property type="molecule type" value="Genomic_DNA"/>
</dbReference>
<dbReference type="InterPro" id="IPR036291">
    <property type="entry name" value="NAD(P)-bd_dom_sf"/>
</dbReference>
<comment type="caution">
    <text evidence="3">The sequence shown here is derived from an EMBL/GenBank/DDBJ whole genome shotgun (WGS) entry which is preliminary data.</text>
</comment>
<accession>A0ABW3YZ07</accession>
<protein>
    <submittedName>
        <fullName evidence="3">SDR family oxidoreductase</fullName>
        <ecNumber evidence="3">1.-.-.-</ecNumber>
    </submittedName>
</protein>
<dbReference type="PANTHER" id="PTHR43477:SF1">
    <property type="entry name" value="DIHYDROANTICAPSIN 7-DEHYDROGENASE"/>
    <property type="match status" value="1"/>
</dbReference>
<evidence type="ECO:0000313" key="4">
    <source>
        <dbReference type="Proteomes" id="UP001597173"/>
    </source>
</evidence>
<evidence type="ECO:0000256" key="2">
    <source>
        <dbReference type="ARBA" id="ARBA00023002"/>
    </source>
</evidence>
<dbReference type="EC" id="1.-.-.-" evidence="3"/>
<evidence type="ECO:0000256" key="1">
    <source>
        <dbReference type="ARBA" id="ARBA00006484"/>
    </source>
</evidence>